<evidence type="ECO:0000256" key="5">
    <source>
        <dbReference type="ARBA" id="ARBA00022692"/>
    </source>
</evidence>
<keyword evidence="3" id="KW-1003">Cell membrane</keyword>
<evidence type="ECO:0000256" key="4">
    <source>
        <dbReference type="ARBA" id="ARBA00022519"/>
    </source>
</evidence>
<feature type="transmembrane region" description="Helical" evidence="8">
    <location>
        <begin position="391"/>
        <end position="416"/>
    </location>
</feature>
<dbReference type="FunFam" id="1.20.1640.10:FF:000001">
    <property type="entry name" value="Efflux pump membrane transporter"/>
    <property type="match status" value="1"/>
</dbReference>
<dbReference type="Gene3D" id="3.30.2090.10">
    <property type="entry name" value="Multidrug efflux transporter AcrB TolC docking domain, DN and DC subdomains"/>
    <property type="match status" value="2"/>
</dbReference>
<evidence type="ECO:0000256" key="2">
    <source>
        <dbReference type="ARBA" id="ARBA00022448"/>
    </source>
</evidence>
<name>A0A9D9H2Y7_9BACT</name>
<evidence type="ECO:0000256" key="3">
    <source>
        <dbReference type="ARBA" id="ARBA00022475"/>
    </source>
</evidence>
<gene>
    <name evidence="9" type="ORF">IAB08_05950</name>
</gene>
<dbReference type="EMBL" id="JADIMZ010000089">
    <property type="protein sequence ID" value="MBO8432818.1"/>
    <property type="molecule type" value="Genomic_DNA"/>
</dbReference>
<keyword evidence="4" id="KW-0997">Cell inner membrane</keyword>
<feature type="transmembrane region" description="Helical" evidence="8">
    <location>
        <begin position="365"/>
        <end position="385"/>
    </location>
</feature>
<dbReference type="SUPFAM" id="SSF82866">
    <property type="entry name" value="Multidrug efflux transporter AcrB transmembrane domain"/>
    <property type="match status" value="2"/>
</dbReference>
<dbReference type="InterPro" id="IPR001036">
    <property type="entry name" value="Acrflvin-R"/>
</dbReference>
<feature type="non-terminal residue" evidence="9">
    <location>
        <position position="954"/>
    </location>
</feature>
<dbReference type="PANTHER" id="PTHR32063:SF9">
    <property type="entry name" value="SIMILAR TO MULTIDRUG RESISTANCE PROTEIN MEXB"/>
    <property type="match status" value="1"/>
</dbReference>
<dbReference type="Gene3D" id="3.30.70.1440">
    <property type="entry name" value="Multidrug efflux transporter AcrB pore domain"/>
    <property type="match status" value="1"/>
</dbReference>
<dbReference type="AlphaFoldDB" id="A0A9D9H2Y7"/>
<feature type="transmembrane region" description="Helical" evidence="8">
    <location>
        <begin position="469"/>
        <end position="496"/>
    </location>
</feature>
<comment type="subcellular location">
    <subcellularLocation>
        <location evidence="1">Cell inner membrane</location>
        <topology evidence="1">Multi-pass membrane protein</topology>
    </subcellularLocation>
</comment>
<keyword evidence="6 8" id="KW-1133">Transmembrane helix</keyword>
<dbReference type="Gene3D" id="3.30.70.1320">
    <property type="entry name" value="Multidrug efflux transporter AcrB pore domain like"/>
    <property type="match status" value="1"/>
</dbReference>
<proteinExistence type="predicted"/>
<keyword evidence="2" id="KW-0813">Transport</keyword>
<feature type="transmembrane region" description="Helical" evidence="8">
    <location>
        <begin position="437"/>
        <end position="457"/>
    </location>
</feature>
<dbReference type="Proteomes" id="UP000823612">
    <property type="component" value="Unassembled WGS sequence"/>
</dbReference>
<dbReference type="SUPFAM" id="SSF82693">
    <property type="entry name" value="Multidrug efflux transporter AcrB pore domain, PN1, PN2, PC1 and PC2 subdomains"/>
    <property type="match status" value="4"/>
</dbReference>
<dbReference type="PRINTS" id="PR00702">
    <property type="entry name" value="ACRIFLAVINRP"/>
</dbReference>
<feature type="transmembrane region" description="Helical" evidence="8">
    <location>
        <begin position="12"/>
        <end position="33"/>
    </location>
</feature>
<reference evidence="9" key="2">
    <citation type="journal article" date="2021" name="PeerJ">
        <title>Extensive microbial diversity within the chicken gut microbiome revealed by metagenomics and culture.</title>
        <authorList>
            <person name="Gilroy R."/>
            <person name="Ravi A."/>
            <person name="Getino M."/>
            <person name="Pursley I."/>
            <person name="Horton D.L."/>
            <person name="Alikhan N.F."/>
            <person name="Baker D."/>
            <person name="Gharbi K."/>
            <person name="Hall N."/>
            <person name="Watson M."/>
            <person name="Adriaenssens E.M."/>
            <person name="Foster-Nyarko E."/>
            <person name="Jarju S."/>
            <person name="Secka A."/>
            <person name="Antonio M."/>
            <person name="Oren A."/>
            <person name="Chaudhuri R.R."/>
            <person name="La Ragione R."/>
            <person name="Hildebrand F."/>
            <person name="Pallen M.J."/>
        </authorList>
    </citation>
    <scope>NUCLEOTIDE SEQUENCE</scope>
    <source>
        <strain evidence="9">2889</strain>
    </source>
</reference>
<dbReference type="GO" id="GO:0005886">
    <property type="term" value="C:plasma membrane"/>
    <property type="evidence" value="ECO:0007669"/>
    <property type="project" value="UniProtKB-SubCell"/>
</dbReference>
<keyword evidence="5 8" id="KW-0812">Transmembrane</keyword>
<organism evidence="9 10">
    <name type="scientific">Candidatus Pullibacteroides excrementavium</name>
    <dbReference type="NCBI Taxonomy" id="2840905"/>
    <lineage>
        <taxon>Bacteria</taxon>
        <taxon>Pseudomonadati</taxon>
        <taxon>Bacteroidota</taxon>
        <taxon>Bacteroidia</taxon>
        <taxon>Bacteroidales</taxon>
        <taxon>Candidatus Pullibacteroides</taxon>
    </lineage>
</organism>
<dbReference type="Gene3D" id="1.20.1640.10">
    <property type="entry name" value="Multidrug efflux transporter AcrB transmembrane domain"/>
    <property type="match status" value="2"/>
</dbReference>
<evidence type="ECO:0000313" key="9">
    <source>
        <dbReference type="EMBL" id="MBO8432818.1"/>
    </source>
</evidence>
<dbReference type="FunFam" id="3.30.70.1430:FF:000001">
    <property type="entry name" value="Efflux pump membrane transporter"/>
    <property type="match status" value="1"/>
</dbReference>
<dbReference type="GO" id="GO:0042910">
    <property type="term" value="F:xenobiotic transmembrane transporter activity"/>
    <property type="evidence" value="ECO:0007669"/>
    <property type="project" value="TreeGrafter"/>
</dbReference>
<evidence type="ECO:0000313" key="10">
    <source>
        <dbReference type="Proteomes" id="UP000823612"/>
    </source>
</evidence>
<dbReference type="Gene3D" id="3.30.70.1430">
    <property type="entry name" value="Multidrug efflux transporter AcrB pore domain"/>
    <property type="match status" value="2"/>
</dbReference>
<keyword evidence="7 8" id="KW-0472">Membrane</keyword>
<feature type="transmembrane region" description="Helical" evidence="8">
    <location>
        <begin position="896"/>
        <end position="920"/>
    </location>
</feature>
<dbReference type="Pfam" id="PF00873">
    <property type="entry name" value="ACR_tran"/>
    <property type="match status" value="1"/>
</dbReference>
<evidence type="ECO:0000256" key="6">
    <source>
        <dbReference type="ARBA" id="ARBA00022989"/>
    </source>
</evidence>
<protein>
    <submittedName>
        <fullName evidence="9">Efflux RND transporter permease subunit</fullName>
    </submittedName>
</protein>
<dbReference type="PANTHER" id="PTHR32063">
    <property type="match status" value="1"/>
</dbReference>
<feature type="transmembrane region" description="Helical" evidence="8">
    <location>
        <begin position="871"/>
        <end position="889"/>
    </location>
</feature>
<accession>A0A9D9H2Y7</accession>
<comment type="caution">
    <text evidence="9">The sequence shown here is derived from an EMBL/GenBank/DDBJ whole genome shotgun (WGS) entry which is preliminary data.</text>
</comment>
<feature type="transmembrane region" description="Helical" evidence="8">
    <location>
        <begin position="926"/>
        <end position="951"/>
    </location>
</feature>
<dbReference type="InterPro" id="IPR027463">
    <property type="entry name" value="AcrB_DN_DC_subdom"/>
</dbReference>
<feature type="transmembrane region" description="Helical" evidence="8">
    <location>
        <begin position="339"/>
        <end position="358"/>
    </location>
</feature>
<evidence type="ECO:0000256" key="1">
    <source>
        <dbReference type="ARBA" id="ARBA00004429"/>
    </source>
</evidence>
<reference evidence="9" key="1">
    <citation type="submission" date="2020-10" db="EMBL/GenBank/DDBJ databases">
        <authorList>
            <person name="Gilroy R."/>
        </authorList>
    </citation>
    <scope>NUCLEOTIDE SEQUENCE</scope>
    <source>
        <strain evidence="9">2889</strain>
    </source>
</reference>
<evidence type="ECO:0000256" key="7">
    <source>
        <dbReference type="ARBA" id="ARBA00023136"/>
    </source>
</evidence>
<feature type="transmembrane region" description="Helical" evidence="8">
    <location>
        <begin position="539"/>
        <end position="557"/>
    </location>
</feature>
<sequence length="954" mass="104686">MRLDKFIERPVMSTVISVIIVILGIIGLVALPIEQYPDIAPPTVQVSTTYIGADAQTITNSVITPLEDAINGVENMDYMTSSASNDGRANINIYFRQGTDPDMAAVNVQNRVATATSLLPAEVTRAGVTTRKRQSSTLMMIGFYSPNDEYDETFIENYLRINVLPVILRVQGVGDASAFGVHDYAMRIWLRPDDMKKNSLVPADITAVLNEQNIEAAPGKFGENSTQAFQYTLKYKGRLKSVTEYEDIVIRTLPNGSQLKLKDVADIELGPQNYNIRSVLDGHPSAMIAIYQLPGSNATQVIEDCSKVIEELRPSFPTGMDFIVMQSSNDFLYESINKVLHTLVEAFILVFLVVYIFLQDFRSTLIPAIAIPVALIGTMFFINIIGFSLNLLTLFALVLAIAIVVDDAIVVVEAVHAKLDQNYRSAKTAAIDAMSEIAGAIVSITLVMAAVFIPVSFIQGTAGIFFRQFGLTLAISILISAVNALTLTPALCALFLKPHEDNPLKKKNFIQRFHSAFNVFFTNTTARYKNGVRFFIKKPAMSLGIVAISIACFFFLLKTTPSGLIPNEDNGVVIMDVSLPPATTLHQTYNSMLRIDSLLGTIPEIEHRSMIAGFGFISGNASCYGSIITRLIPWEERTGKGQDLDGVIAKINALMAANVSDARIMTFSPPMIPGFSASNGFEFSIQDKTGGSVEDLYEVTQNFLLELNKRPEISYAATSFRPDFPQYMVNIDVDKAKKAGTSTSDILGVMQGYFGGIYVSNFNTFGKLYRVMLQAAPENTLNAEALDNAYVRCSNGKMVPVSQFVSIEKIYASENINRFNLFTSISVNGQPKVGYSSGEAINAIKEVAASSLPQGYGYEFSGLTRNEQQSGNTMGIIIAVCLLFVYLLLCIQYESYILPLAVLLSLPFGLCGTFIFARMMGLSNNIYLQISFIMLVGLLAKNAILIIQFAVQRR</sequence>
<evidence type="ECO:0000256" key="8">
    <source>
        <dbReference type="SAM" id="Phobius"/>
    </source>
</evidence>
<dbReference type="SUPFAM" id="SSF82714">
    <property type="entry name" value="Multidrug efflux transporter AcrB TolC docking domain, DN and DC subdomains"/>
    <property type="match status" value="2"/>
</dbReference>